<dbReference type="GO" id="GO:0005525">
    <property type="term" value="F:GTP binding"/>
    <property type="evidence" value="ECO:0007669"/>
    <property type="project" value="UniProtKB-KW"/>
</dbReference>
<sequence length="326" mass="37734">MEIMTVFTSNERENLVYRIPALVYDPDGKILLSFAEKRRTKNDAHSLALLMRKGTVNKDKSVTFEPEKEVVKKTDKGRPMNPCPVYEKSSKTLFLFFIRVEGEVSEQQQIKHYDNKACLCYVTSTDAGENWSEEIDLPEYQDINRFDIQAANNTPAPSPVYPTVYSFQIISSPGPRTAPWLYCPTILASDELIGRFTQEEEETLKLIKEGFGNNSEKFTIILFTRGNSLKDEKRTIVDYINEGCDDSFKKLISDCGDRYHVFNNYDKDNYTQVSELITKIDTMVKESRAGYYTTEMFQEAEEAIQKKVQRILKEREEEMQKERDGN</sequence>
<dbReference type="SUPFAM" id="SSF50939">
    <property type="entry name" value="Sialidases"/>
    <property type="match status" value="1"/>
</dbReference>
<reference evidence="5" key="1">
    <citation type="submission" date="2023-07" db="EMBL/GenBank/DDBJ databases">
        <title>Chromosome-level Genome Assembly of Striped Snakehead (Channa striata).</title>
        <authorList>
            <person name="Liu H."/>
        </authorList>
    </citation>
    <scope>NUCLEOTIDE SEQUENCE</scope>
    <source>
        <strain evidence="5">Gz</strain>
        <tissue evidence="5">Muscle</tissue>
    </source>
</reference>
<dbReference type="CDD" id="cd15482">
    <property type="entry name" value="Sialidase_non-viral"/>
    <property type="match status" value="1"/>
</dbReference>
<evidence type="ECO:0000256" key="3">
    <source>
        <dbReference type="ARBA" id="ARBA00023134"/>
    </source>
</evidence>
<dbReference type="PANTHER" id="PTHR10903:SF170">
    <property type="entry name" value="GTPASE IMAP FAMILY MEMBER 7"/>
    <property type="match status" value="1"/>
</dbReference>
<evidence type="ECO:0000313" key="5">
    <source>
        <dbReference type="EMBL" id="KAK2838157.1"/>
    </source>
</evidence>
<dbReference type="EMBL" id="JAUPFM010000011">
    <property type="protein sequence ID" value="KAK2838157.1"/>
    <property type="molecule type" value="Genomic_DNA"/>
</dbReference>
<dbReference type="InterPro" id="IPR027417">
    <property type="entry name" value="P-loop_NTPase"/>
</dbReference>
<comment type="caution">
    <text evidence="5">The sequence shown here is derived from an EMBL/GenBank/DDBJ whole genome shotgun (WGS) entry which is preliminary data.</text>
</comment>
<proteinExistence type="inferred from homology"/>
<organism evidence="5 6">
    <name type="scientific">Channa striata</name>
    <name type="common">Snakehead murrel</name>
    <name type="synonym">Ophicephalus striatus</name>
    <dbReference type="NCBI Taxonomy" id="64152"/>
    <lineage>
        <taxon>Eukaryota</taxon>
        <taxon>Metazoa</taxon>
        <taxon>Chordata</taxon>
        <taxon>Craniata</taxon>
        <taxon>Vertebrata</taxon>
        <taxon>Euteleostomi</taxon>
        <taxon>Actinopterygii</taxon>
        <taxon>Neopterygii</taxon>
        <taxon>Teleostei</taxon>
        <taxon>Neoteleostei</taxon>
        <taxon>Acanthomorphata</taxon>
        <taxon>Anabantaria</taxon>
        <taxon>Anabantiformes</taxon>
        <taxon>Channoidei</taxon>
        <taxon>Channidae</taxon>
        <taxon>Channa</taxon>
    </lineage>
</organism>
<dbReference type="PANTHER" id="PTHR10903">
    <property type="entry name" value="GTPASE, IMAP FAMILY MEMBER-RELATED"/>
    <property type="match status" value="1"/>
</dbReference>
<name>A0AA88MKI3_CHASR</name>
<evidence type="ECO:0000313" key="6">
    <source>
        <dbReference type="Proteomes" id="UP001187415"/>
    </source>
</evidence>
<dbReference type="InterPro" id="IPR006703">
    <property type="entry name" value="G_AIG1"/>
</dbReference>
<comment type="similarity">
    <text evidence="1">Belongs to the TRAFAC class TrmE-Era-EngA-EngB-Septin-like GTPase superfamily. AIG1/Toc34/Toc159-like paraseptin GTPase family. IAN subfamily.</text>
</comment>
<dbReference type="Gene3D" id="2.120.10.10">
    <property type="match status" value="1"/>
</dbReference>
<dbReference type="Proteomes" id="UP001187415">
    <property type="component" value="Unassembled WGS sequence"/>
</dbReference>
<dbReference type="Pfam" id="PF04548">
    <property type="entry name" value="AIG1"/>
    <property type="match status" value="1"/>
</dbReference>
<evidence type="ECO:0000256" key="2">
    <source>
        <dbReference type="ARBA" id="ARBA00022741"/>
    </source>
</evidence>
<feature type="domain" description="AIG1-type G" evidence="4">
    <location>
        <begin position="193"/>
        <end position="307"/>
    </location>
</feature>
<keyword evidence="3" id="KW-0342">GTP-binding</keyword>
<evidence type="ECO:0000256" key="1">
    <source>
        <dbReference type="ARBA" id="ARBA00008535"/>
    </source>
</evidence>
<accession>A0AA88MKI3</accession>
<keyword evidence="6" id="KW-1185">Reference proteome</keyword>
<dbReference type="Gene3D" id="3.40.50.300">
    <property type="entry name" value="P-loop containing nucleotide triphosphate hydrolases"/>
    <property type="match status" value="1"/>
</dbReference>
<gene>
    <name evidence="5" type="ORF">Q5P01_015369</name>
</gene>
<dbReference type="AlphaFoldDB" id="A0AA88MKI3"/>
<keyword evidence="2" id="KW-0547">Nucleotide-binding</keyword>
<evidence type="ECO:0000259" key="4">
    <source>
        <dbReference type="Pfam" id="PF04548"/>
    </source>
</evidence>
<dbReference type="InterPro" id="IPR036278">
    <property type="entry name" value="Sialidase_sf"/>
</dbReference>
<protein>
    <recommendedName>
        <fullName evidence="4">AIG1-type G domain-containing protein</fullName>
    </recommendedName>
</protein>
<dbReference type="InterPro" id="IPR045058">
    <property type="entry name" value="GIMA/IAN/Toc"/>
</dbReference>